<dbReference type="STRING" id="1077348.A0A2G8RYK1"/>
<dbReference type="InterPro" id="IPR047122">
    <property type="entry name" value="Trans-enoyl_RdTase-like"/>
</dbReference>
<comment type="caution">
    <text evidence="2">The sequence shown here is derived from an EMBL/GenBank/DDBJ whole genome shotgun (WGS) entry which is preliminary data.</text>
</comment>
<dbReference type="GO" id="GO:0016651">
    <property type="term" value="F:oxidoreductase activity, acting on NAD(P)H"/>
    <property type="evidence" value="ECO:0007669"/>
    <property type="project" value="InterPro"/>
</dbReference>
<dbReference type="Proteomes" id="UP000230002">
    <property type="component" value="Unassembled WGS sequence"/>
</dbReference>
<name>A0A2G8RYK1_9APHY</name>
<dbReference type="Gene3D" id="3.40.50.720">
    <property type="entry name" value="NAD(P)-binding Rossmann-like Domain"/>
    <property type="match status" value="1"/>
</dbReference>
<keyword evidence="3" id="KW-1185">Reference proteome</keyword>
<dbReference type="Pfam" id="PF08240">
    <property type="entry name" value="ADH_N"/>
    <property type="match status" value="1"/>
</dbReference>
<protein>
    <recommendedName>
        <fullName evidence="1">Alcohol dehydrogenase-like N-terminal domain-containing protein</fullName>
    </recommendedName>
</protein>
<dbReference type="OrthoDB" id="3233595at2759"/>
<accession>A0A2G8RYK1</accession>
<dbReference type="SUPFAM" id="SSF50129">
    <property type="entry name" value="GroES-like"/>
    <property type="match status" value="1"/>
</dbReference>
<dbReference type="PANTHER" id="PTHR45348">
    <property type="entry name" value="HYPOTHETICAL OXIDOREDUCTASE (EUROFUNG)"/>
    <property type="match status" value="1"/>
</dbReference>
<reference evidence="2 3" key="1">
    <citation type="journal article" date="2015" name="Sci. Rep.">
        <title>Chromosome-level genome map provides insights into diverse defense mechanisms in the medicinal fungus Ganoderma sinense.</title>
        <authorList>
            <person name="Zhu Y."/>
            <person name="Xu J."/>
            <person name="Sun C."/>
            <person name="Zhou S."/>
            <person name="Xu H."/>
            <person name="Nelson D.R."/>
            <person name="Qian J."/>
            <person name="Song J."/>
            <person name="Luo H."/>
            <person name="Xiang L."/>
            <person name="Li Y."/>
            <person name="Xu Z."/>
            <person name="Ji A."/>
            <person name="Wang L."/>
            <person name="Lu S."/>
            <person name="Hayward A."/>
            <person name="Sun W."/>
            <person name="Li X."/>
            <person name="Schwartz D.C."/>
            <person name="Wang Y."/>
            <person name="Chen S."/>
        </authorList>
    </citation>
    <scope>NUCLEOTIDE SEQUENCE [LARGE SCALE GENOMIC DNA]</scope>
    <source>
        <strain evidence="2 3">ZZ0214-1</strain>
    </source>
</reference>
<dbReference type="InterPro" id="IPR013154">
    <property type="entry name" value="ADH-like_N"/>
</dbReference>
<dbReference type="AlphaFoldDB" id="A0A2G8RYK1"/>
<feature type="domain" description="Alcohol dehydrogenase-like N-terminal" evidence="1">
    <location>
        <begin position="396"/>
        <end position="487"/>
    </location>
</feature>
<evidence type="ECO:0000313" key="3">
    <source>
        <dbReference type="Proteomes" id="UP000230002"/>
    </source>
</evidence>
<organism evidence="2 3">
    <name type="scientific">Ganoderma sinense ZZ0214-1</name>
    <dbReference type="NCBI Taxonomy" id="1077348"/>
    <lineage>
        <taxon>Eukaryota</taxon>
        <taxon>Fungi</taxon>
        <taxon>Dikarya</taxon>
        <taxon>Basidiomycota</taxon>
        <taxon>Agaricomycotina</taxon>
        <taxon>Agaricomycetes</taxon>
        <taxon>Polyporales</taxon>
        <taxon>Polyporaceae</taxon>
        <taxon>Ganoderma</taxon>
    </lineage>
</organism>
<dbReference type="PANTHER" id="PTHR45348:SF2">
    <property type="entry name" value="ZINC-TYPE ALCOHOL DEHYDROGENASE-LIKE PROTEIN C2E1P3.01"/>
    <property type="match status" value="1"/>
</dbReference>
<evidence type="ECO:0000259" key="1">
    <source>
        <dbReference type="Pfam" id="PF08240"/>
    </source>
</evidence>
<dbReference type="EMBL" id="AYKW01000045">
    <property type="protein sequence ID" value="PIL26592.1"/>
    <property type="molecule type" value="Genomic_DNA"/>
</dbReference>
<dbReference type="SUPFAM" id="SSF51735">
    <property type="entry name" value="NAD(P)-binding Rossmann-fold domains"/>
    <property type="match status" value="1"/>
</dbReference>
<proteinExistence type="predicted"/>
<dbReference type="InterPro" id="IPR036291">
    <property type="entry name" value="NAD(P)-bd_dom_sf"/>
</dbReference>
<dbReference type="Gene3D" id="3.90.180.10">
    <property type="entry name" value="Medium-chain alcohol dehydrogenases, catalytic domain"/>
    <property type="match status" value="1"/>
</dbReference>
<sequence>MALPYTLTPGFIEAVDNLIQDTAVPDSALHSRSKQYLDIFDDATVVRPVWSQRIRVPSPFTTPGLFNAMFQIADELGLAAGKRYVSAAICVCAEHAARAHAAAGADSELRGALVRALHQLSSTWAAFLLWPFYAHGEEECFRNDGRRDMPPPSGDETPTAKSIARAQRRRLKALVMARDNSCCFLSSGLDNSVYSRGMSLPPGVTRVAFCCTVSIIPREVLAQPAADASEDRSGIQPMSDQDITSGILQRFCGVQDAATLVEQAQGPANTLLVHEWGALSFSMFLWWLLPTETPDHYEIKNPNPIYNIGNGIPPPSHVTFADHSPSAMGSVELPAPALLRAHAALGEVLHRSGALATFQTLRHSSPEPFPNSLCPAGTGSAFWRSVVEYEGPEPDPTNVLIKLVSVALNLVDAFVQAQGIPGLVPGYPSIPVFDGAGIVEEVGAEVTNVAKDDKVHCLHWLVQGTFDVDNRHSTFQEYTLQPAKYVEKAATVSLCLATVVNGIRGHEESSNSARFTPPWEEGSTTKHAGQAALILGGGTNVGQYGFSPIITTASPKNTSLLRSLGAAHVLDRALSPDTLRAALSESTTVTAAAAAPITYVYDAFGHSCDAQLLGYSVLAPGGA</sequence>
<evidence type="ECO:0000313" key="2">
    <source>
        <dbReference type="EMBL" id="PIL26592.1"/>
    </source>
</evidence>
<gene>
    <name evidence="2" type="ORF">GSI_12350</name>
</gene>
<dbReference type="InterPro" id="IPR011032">
    <property type="entry name" value="GroES-like_sf"/>
</dbReference>